<comment type="caution">
    <text evidence="2">The sequence shown here is derived from an EMBL/GenBank/DDBJ whole genome shotgun (WGS) entry which is preliminary data.</text>
</comment>
<name>A0A9D1MMQ7_9FIRM</name>
<reference evidence="2" key="2">
    <citation type="journal article" date="2021" name="PeerJ">
        <title>Extensive microbial diversity within the chicken gut microbiome revealed by metagenomics and culture.</title>
        <authorList>
            <person name="Gilroy R."/>
            <person name="Ravi A."/>
            <person name="Getino M."/>
            <person name="Pursley I."/>
            <person name="Horton D.L."/>
            <person name="Alikhan N.F."/>
            <person name="Baker D."/>
            <person name="Gharbi K."/>
            <person name="Hall N."/>
            <person name="Watson M."/>
            <person name="Adriaenssens E.M."/>
            <person name="Foster-Nyarko E."/>
            <person name="Jarju S."/>
            <person name="Secka A."/>
            <person name="Antonio M."/>
            <person name="Oren A."/>
            <person name="Chaudhuri R.R."/>
            <person name="La Ragione R."/>
            <person name="Hildebrand F."/>
            <person name="Pallen M.J."/>
        </authorList>
    </citation>
    <scope>NUCLEOTIDE SEQUENCE</scope>
    <source>
        <strain evidence="2">9366</strain>
    </source>
</reference>
<reference evidence="2" key="1">
    <citation type="submission" date="2020-10" db="EMBL/GenBank/DDBJ databases">
        <authorList>
            <person name="Gilroy R."/>
        </authorList>
    </citation>
    <scope>NUCLEOTIDE SEQUENCE</scope>
    <source>
        <strain evidence="2">9366</strain>
    </source>
</reference>
<dbReference type="EMBL" id="DVNJ01000028">
    <property type="protein sequence ID" value="HIU63084.1"/>
    <property type="molecule type" value="Genomic_DNA"/>
</dbReference>
<evidence type="ECO:0008006" key="4">
    <source>
        <dbReference type="Google" id="ProtNLM"/>
    </source>
</evidence>
<keyword evidence="1" id="KW-0732">Signal</keyword>
<evidence type="ECO:0000256" key="1">
    <source>
        <dbReference type="SAM" id="SignalP"/>
    </source>
</evidence>
<organism evidence="2 3">
    <name type="scientific">Candidatus Caccalectryoclostridium excrementigallinarum</name>
    <dbReference type="NCBI Taxonomy" id="2840710"/>
    <lineage>
        <taxon>Bacteria</taxon>
        <taxon>Bacillati</taxon>
        <taxon>Bacillota</taxon>
        <taxon>Clostridia</taxon>
        <taxon>Christensenellales</taxon>
        <taxon>Christensenellaceae</taxon>
        <taxon>Christensenellaceae incertae sedis</taxon>
        <taxon>Candidatus Caccalectryoclostridium</taxon>
    </lineage>
</organism>
<proteinExistence type="predicted"/>
<evidence type="ECO:0000313" key="2">
    <source>
        <dbReference type="EMBL" id="HIU63084.1"/>
    </source>
</evidence>
<protein>
    <recommendedName>
        <fullName evidence="4">Peptidase C39-like domain-containing protein</fullName>
    </recommendedName>
</protein>
<sequence length="258" mass="27701">MLALIALLFVFAPSALAQEARFTGEPLPATRATGDVTISYTTRTLEESGSLNEGLPYYTIDSCGLTNACGAVAGGVVVTYFDIFKTELIPDYDPLLIFGGYKPQRGTPNQVIAELYSLMHTNEAGAGVSESEFDEGLSAYVTSKGYSLTYSSAKSGGNIDYAAVKSAINSQRPVLVFTETADFYGQETRVAGGSTFHREFSVASHIFLINGYMKITYNKGLSSERELIIYESVSLKTAESCIIMGDAPVYNAKGVNIS</sequence>
<dbReference type="Proteomes" id="UP000824145">
    <property type="component" value="Unassembled WGS sequence"/>
</dbReference>
<feature type="chain" id="PRO_5038898690" description="Peptidase C39-like domain-containing protein" evidence="1">
    <location>
        <begin position="18"/>
        <end position="258"/>
    </location>
</feature>
<dbReference type="AlphaFoldDB" id="A0A9D1MMQ7"/>
<evidence type="ECO:0000313" key="3">
    <source>
        <dbReference type="Proteomes" id="UP000824145"/>
    </source>
</evidence>
<accession>A0A9D1MMQ7</accession>
<feature type="signal peptide" evidence="1">
    <location>
        <begin position="1"/>
        <end position="17"/>
    </location>
</feature>
<gene>
    <name evidence="2" type="ORF">IAB07_04910</name>
</gene>